<dbReference type="EnsemblPlants" id="PNT68756">
    <property type="protein sequence ID" value="PNT68756"/>
    <property type="gene ID" value="BRADI_3g44863v3"/>
</dbReference>
<dbReference type="Gramene" id="PNT68756">
    <property type="protein sequence ID" value="PNT68756"/>
    <property type="gene ID" value="BRADI_3g44863v3"/>
</dbReference>
<dbReference type="STRING" id="15368.A0A2K2D397"/>
<keyword evidence="3" id="KW-1185">Reference proteome</keyword>
<dbReference type="Proteomes" id="UP000008810">
    <property type="component" value="Chromosome 3"/>
</dbReference>
<proteinExistence type="predicted"/>
<reference evidence="2" key="3">
    <citation type="submission" date="2018-08" db="UniProtKB">
        <authorList>
            <consortium name="EnsemblPlants"/>
        </authorList>
    </citation>
    <scope>IDENTIFICATION</scope>
    <source>
        <strain evidence="2">cv. Bd21</strain>
    </source>
</reference>
<evidence type="ECO:0000313" key="1">
    <source>
        <dbReference type="EMBL" id="PNT68756.1"/>
    </source>
</evidence>
<dbReference type="InParanoid" id="A0A2K2D397"/>
<dbReference type="ExpressionAtlas" id="A0A2K2D397">
    <property type="expression patterns" value="baseline"/>
</dbReference>
<organism evidence="1">
    <name type="scientific">Brachypodium distachyon</name>
    <name type="common">Purple false brome</name>
    <name type="synonym">Trachynia distachya</name>
    <dbReference type="NCBI Taxonomy" id="15368"/>
    <lineage>
        <taxon>Eukaryota</taxon>
        <taxon>Viridiplantae</taxon>
        <taxon>Streptophyta</taxon>
        <taxon>Embryophyta</taxon>
        <taxon>Tracheophyta</taxon>
        <taxon>Spermatophyta</taxon>
        <taxon>Magnoliopsida</taxon>
        <taxon>Liliopsida</taxon>
        <taxon>Poales</taxon>
        <taxon>Poaceae</taxon>
        <taxon>BOP clade</taxon>
        <taxon>Pooideae</taxon>
        <taxon>Stipodae</taxon>
        <taxon>Brachypodieae</taxon>
        <taxon>Brachypodium</taxon>
    </lineage>
</organism>
<dbReference type="AlphaFoldDB" id="A0A2K2D397"/>
<reference evidence="1 2" key="1">
    <citation type="journal article" date="2010" name="Nature">
        <title>Genome sequencing and analysis of the model grass Brachypodium distachyon.</title>
        <authorList>
            <consortium name="International Brachypodium Initiative"/>
        </authorList>
    </citation>
    <scope>NUCLEOTIDE SEQUENCE [LARGE SCALE GENOMIC DNA]</scope>
    <source>
        <strain evidence="1 2">Bd21</strain>
    </source>
</reference>
<reference evidence="1" key="2">
    <citation type="submission" date="2017-06" db="EMBL/GenBank/DDBJ databases">
        <title>WGS assembly of Brachypodium distachyon.</title>
        <authorList>
            <consortium name="The International Brachypodium Initiative"/>
            <person name="Lucas S."/>
            <person name="Harmon-Smith M."/>
            <person name="Lail K."/>
            <person name="Tice H."/>
            <person name="Grimwood J."/>
            <person name="Bruce D."/>
            <person name="Barry K."/>
            <person name="Shu S."/>
            <person name="Lindquist E."/>
            <person name="Wang M."/>
            <person name="Pitluck S."/>
            <person name="Vogel J.P."/>
            <person name="Garvin D.F."/>
            <person name="Mockler T.C."/>
            <person name="Schmutz J."/>
            <person name="Rokhsar D."/>
            <person name="Bevan M.W."/>
        </authorList>
    </citation>
    <scope>NUCLEOTIDE SEQUENCE</scope>
    <source>
        <strain evidence="1">Bd21</strain>
    </source>
</reference>
<name>A0A2K2D397_BRADI</name>
<evidence type="ECO:0000313" key="3">
    <source>
        <dbReference type="Proteomes" id="UP000008810"/>
    </source>
</evidence>
<protein>
    <submittedName>
        <fullName evidence="1 2">Uncharacterized protein</fullName>
    </submittedName>
</protein>
<gene>
    <name evidence="1" type="ORF">BRADI_3g44863v3</name>
</gene>
<dbReference type="EMBL" id="CM000882">
    <property type="protein sequence ID" value="PNT68756.1"/>
    <property type="molecule type" value="Genomic_DNA"/>
</dbReference>
<sequence>MIPILEDLPSTQCWLAAYLFSSILIQHMSSIHGISQRTIRGTVFIPEDGIRKGNVSIDEILKSIHPDVVKKMREEVINLIPRVIYGDPRSKLETLKDVFDVSVGAIINKVTQLRFCRRE</sequence>
<dbReference type="OrthoDB" id="1924787at2759"/>
<accession>A0A2K2D397</accession>
<evidence type="ECO:0000313" key="2">
    <source>
        <dbReference type="EnsemblPlants" id="PNT68756"/>
    </source>
</evidence>